<dbReference type="Gene3D" id="3.30.450.40">
    <property type="match status" value="1"/>
</dbReference>
<dbReference type="Proteomes" id="UP000193427">
    <property type="component" value="Chromosome"/>
</dbReference>
<dbReference type="Pfam" id="PF01590">
    <property type="entry name" value="GAF"/>
    <property type="match status" value="1"/>
</dbReference>
<keyword evidence="3" id="KW-1185">Reference proteome</keyword>
<dbReference type="PANTHER" id="PTHR43102">
    <property type="entry name" value="SLR1143 PROTEIN"/>
    <property type="match status" value="1"/>
</dbReference>
<protein>
    <recommendedName>
        <fullName evidence="1">GAF domain-containing protein</fullName>
    </recommendedName>
</protein>
<dbReference type="PANTHER" id="PTHR43102:SF2">
    <property type="entry name" value="GAF DOMAIN-CONTAINING PROTEIN"/>
    <property type="match status" value="1"/>
</dbReference>
<feature type="domain" description="GAF" evidence="1">
    <location>
        <begin position="7"/>
        <end position="149"/>
    </location>
</feature>
<dbReference type="STRING" id="946333.A4W93_14770"/>
<dbReference type="InterPro" id="IPR003018">
    <property type="entry name" value="GAF"/>
</dbReference>
<reference evidence="2 3" key="1">
    <citation type="submission" date="2016-04" db="EMBL/GenBank/DDBJ databases">
        <title>Complete genome sequence of natural rubber-degrading, novel Gram-negative bacterium, Rhizobacter gummiphilus strain NS21.</title>
        <authorList>
            <person name="Tabata M."/>
            <person name="Kasai D."/>
            <person name="Fukuda M."/>
        </authorList>
    </citation>
    <scope>NUCLEOTIDE SEQUENCE [LARGE SCALE GENOMIC DNA]</scope>
    <source>
        <strain evidence="2 3">NS21</strain>
    </source>
</reference>
<sequence length="149" mass="16456">MLILDTPPEARFDRIVAFAADEFDMPVAQISLIDHDRQWAKARVGIEPCEMPRGNSVCGHLLDKPQGLVVPDLTADERFHDNTVLIDEVGLRFYAGSPLVMPDGHVMGALCVMDRRPREFDATDRAILDALRDLVVMELAGQGKGDDAT</sequence>
<gene>
    <name evidence="2" type="ORF">A4W93_14770</name>
</gene>
<evidence type="ECO:0000259" key="1">
    <source>
        <dbReference type="SMART" id="SM00065"/>
    </source>
</evidence>
<dbReference type="SMART" id="SM00065">
    <property type="entry name" value="GAF"/>
    <property type="match status" value="1"/>
</dbReference>
<organism evidence="2 3">
    <name type="scientific">Piscinibacter gummiphilus</name>
    <dbReference type="NCBI Taxonomy" id="946333"/>
    <lineage>
        <taxon>Bacteria</taxon>
        <taxon>Pseudomonadati</taxon>
        <taxon>Pseudomonadota</taxon>
        <taxon>Betaproteobacteria</taxon>
        <taxon>Burkholderiales</taxon>
        <taxon>Sphaerotilaceae</taxon>
        <taxon>Piscinibacter</taxon>
    </lineage>
</organism>
<evidence type="ECO:0000313" key="3">
    <source>
        <dbReference type="Proteomes" id="UP000193427"/>
    </source>
</evidence>
<dbReference type="AlphaFoldDB" id="A0A1W6L9Z3"/>
<dbReference type="InterPro" id="IPR029016">
    <property type="entry name" value="GAF-like_dom_sf"/>
</dbReference>
<name>A0A1W6L9Z3_9BURK</name>
<dbReference type="SUPFAM" id="SSF55781">
    <property type="entry name" value="GAF domain-like"/>
    <property type="match status" value="1"/>
</dbReference>
<dbReference type="KEGG" id="rgu:A4W93_14770"/>
<dbReference type="EMBL" id="CP015118">
    <property type="protein sequence ID" value="ARN21053.1"/>
    <property type="molecule type" value="Genomic_DNA"/>
</dbReference>
<evidence type="ECO:0000313" key="2">
    <source>
        <dbReference type="EMBL" id="ARN21053.1"/>
    </source>
</evidence>
<proteinExistence type="predicted"/>
<accession>A0A1W6L9Z3</accession>